<feature type="non-terminal residue" evidence="4">
    <location>
        <position position="144"/>
    </location>
</feature>
<dbReference type="Pfam" id="PF00293">
    <property type="entry name" value="NUDIX"/>
    <property type="match status" value="1"/>
</dbReference>
<organism evidence="4 5">
    <name type="scientific">Streblomastix strix</name>
    <dbReference type="NCBI Taxonomy" id="222440"/>
    <lineage>
        <taxon>Eukaryota</taxon>
        <taxon>Metamonada</taxon>
        <taxon>Preaxostyla</taxon>
        <taxon>Oxymonadida</taxon>
        <taxon>Streblomastigidae</taxon>
        <taxon>Streblomastix</taxon>
    </lineage>
</organism>
<name>A0A5J4PNB6_9EUKA</name>
<dbReference type="PROSITE" id="PS51462">
    <property type="entry name" value="NUDIX"/>
    <property type="match status" value="1"/>
</dbReference>
<protein>
    <submittedName>
        <fullName evidence="4">Putative decapping enzyme</fullName>
    </submittedName>
</protein>
<keyword evidence="1 2" id="KW-0378">Hydrolase</keyword>
<dbReference type="InterPro" id="IPR000086">
    <property type="entry name" value="NUDIX_hydrolase_dom"/>
</dbReference>
<evidence type="ECO:0000259" key="3">
    <source>
        <dbReference type="PROSITE" id="PS51462"/>
    </source>
</evidence>
<dbReference type="PANTHER" id="PTHR23114:SF17">
    <property type="entry name" value="M7GPPPN-MRNA HYDROLASE"/>
    <property type="match status" value="1"/>
</dbReference>
<comment type="caution">
    <text evidence="4">The sequence shown here is derived from an EMBL/GenBank/DDBJ whole genome shotgun (WGS) entry which is preliminary data.</text>
</comment>
<sequence length="144" mass="16722">KRALLEFATELADLSQPLRDKYDDELLQELFSQYMANKHRIPVYGAIIVNSKLDRYLIVKAFDGWDTWTFPKGKVEPGETGIQCAIREINEETGLNIENFITEYSPLLTVEEREHQLTMYIVIGVNDKQKLQTTVREATGRLEW</sequence>
<dbReference type="AlphaFoldDB" id="A0A5J4PNB6"/>
<dbReference type="PROSITE" id="PS00893">
    <property type="entry name" value="NUDIX_BOX"/>
    <property type="match status" value="1"/>
</dbReference>
<dbReference type="InterPro" id="IPR020084">
    <property type="entry name" value="NUDIX_hydrolase_CS"/>
</dbReference>
<gene>
    <name evidence="4" type="ORF">EZS28_056222</name>
</gene>
<dbReference type="Gene3D" id="3.90.79.10">
    <property type="entry name" value="Nucleoside Triphosphate Pyrophosphohydrolase"/>
    <property type="match status" value="1"/>
</dbReference>
<evidence type="ECO:0000313" key="4">
    <source>
        <dbReference type="EMBL" id="KAA6310925.1"/>
    </source>
</evidence>
<comment type="similarity">
    <text evidence="2">Belongs to the Nudix hydrolase family.</text>
</comment>
<proteinExistence type="inferred from homology"/>
<reference evidence="4 5" key="1">
    <citation type="submission" date="2019-03" db="EMBL/GenBank/DDBJ databases">
        <title>Single cell metagenomics reveals metabolic interactions within the superorganism composed of flagellate Streblomastix strix and complex community of Bacteroidetes bacteria on its surface.</title>
        <authorList>
            <person name="Treitli S.C."/>
            <person name="Kolisko M."/>
            <person name="Husnik F."/>
            <person name="Keeling P."/>
            <person name="Hampl V."/>
        </authorList>
    </citation>
    <scope>NUCLEOTIDE SEQUENCE [LARGE SCALE GENOMIC DNA]</scope>
    <source>
        <strain evidence="4">ST1C</strain>
    </source>
</reference>
<dbReference type="GO" id="GO:0016787">
    <property type="term" value="F:hydrolase activity"/>
    <property type="evidence" value="ECO:0007669"/>
    <property type="project" value="UniProtKB-KW"/>
</dbReference>
<dbReference type="EMBL" id="SNRW01049500">
    <property type="protein sequence ID" value="KAA6310925.1"/>
    <property type="molecule type" value="Genomic_DNA"/>
</dbReference>
<dbReference type="Proteomes" id="UP000324800">
    <property type="component" value="Unassembled WGS sequence"/>
</dbReference>
<dbReference type="SUPFAM" id="SSF55811">
    <property type="entry name" value="Nudix"/>
    <property type="match status" value="1"/>
</dbReference>
<feature type="non-terminal residue" evidence="4">
    <location>
        <position position="1"/>
    </location>
</feature>
<dbReference type="GO" id="GO:0005737">
    <property type="term" value="C:cytoplasm"/>
    <property type="evidence" value="ECO:0007669"/>
    <property type="project" value="TreeGrafter"/>
</dbReference>
<feature type="domain" description="Nudix hydrolase" evidence="3">
    <location>
        <begin position="39"/>
        <end position="144"/>
    </location>
</feature>
<dbReference type="InterPro" id="IPR015797">
    <property type="entry name" value="NUDIX_hydrolase-like_dom_sf"/>
</dbReference>
<evidence type="ECO:0000256" key="2">
    <source>
        <dbReference type="RuleBase" id="RU003476"/>
    </source>
</evidence>
<dbReference type="PRINTS" id="PR00502">
    <property type="entry name" value="NUDIXFAMILY"/>
</dbReference>
<dbReference type="InterPro" id="IPR020476">
    <property type="entry name" value="Nudix_hydrolase"/>
</dbReference>
<dbReference type="GO" id="GO:0000290">
    <property type="term" value="P:deadenylation-dependent decapping of nuclear-transcribed mRNA"/>
    <property type="evidence" value="ECO:0007669"/>
    <property type="project" value="TreeGrafter"/>
</dbReference>
<accession>A0A5J4PNB6</accession>
<dbReference type="OrthoDB" id="18996at2759"/>
<dbReference type="PANTHER" id="PTHR23114">
    <property type="entry name" value="M7GPPPN-MRNA HYDROLASE"/>
    <property type="match status" value="1"/>
</dbReference>
<evidence type="ECO:0000256" key="1">
    <source>
        <dbReference type="ARBA" id="ARBA00022801"/>
    </source>
</evidence>
<evidence type="ECO:0000313" key="5">
    <source>
        <dbReference type="Proteomes" id="UP000324800"/>
    </source>
</evidence>